<evidence type="ECO:0000313" key="8">
    <source>
        <dbReference type="Proteomes" id="UP000000759"/>
    </source>
</evidence>
<evidence type="ECO:0000259" key="6">
    <source>
        <dbReference type="SMART" id="SM00415"/>
    </source>
</evidence>
<name>B7FVI1_PHATC</name>
<keyword evidence="2" id="KW-0238">DNA-binding</keyword>
<dbReference type="SMART" id="SM00415">
    <property type="entry name" value="HSF"/>
    <property type="match status" value="1"/>
</dbReference>
<evidence type="ECO:0000256" key="1">
    <source>
        <dbReference type="ARBA" id="ARBA00004123"/>
    </source>
</evidence>
<dbReference type="Proteomes" id="UP000000759">
    <property type="component" value="Chromosome 5"/>
</dbReference>
<dbReference type="InterPro" id="IPR000232">
    <property type="entry name" value="HSF_DNA-bd"/>
</dbReference>
<feature type="region of interest" description="Disordered" evidence="5">
    <location>
        <begin position="324"/>
        <end position="363"/>
    </location>
</feature>
<dbReference type="GO" id="GO:0005634">
    <property type="term" value="C:nucleus"/>
    <property type="evidence" value="ECO:0007669"/>
    <property type="project" value="UniProtKB-SubCell"/>
</dbReference>
<evidence type="ECO:0000256" key="4">
    <source>
        <dbReference type="RuleBase" id="RU004020"/>
    </source>
</evidence>
<dbReference type="KEGG" id="pti:PHATRDRAFT_44750"/>
<dbReference type="FunFam" id="1.10.10.10:FF:001611">
    <property type="entry name" value="Predicted protein"/>
    <property type="match status" value="1"/>
</dbReference>
<dbReference type="SUPFAM" id="SSF46785">
    <property type="entry name" value="Winged helix' DNA-binding domain"/>
    <property type="match status" value="1"/>
</dbReference>
<evidence type="ECO:0000256" key="2">
    <source>
        <dbReference type="ARBA" id="ARBA00023125"/>
    </source>
</evidence>
<evidence type="ECO:0000256" key="3">
    <source>
        <dbReference type="ARBA" id="ARBA00023242"/>
    </source>
</evidence>
<dbReference type="PANTHER" id="PTHR10015:SF206">
    <property type="entry name" value="HSF-TYPE DNA-BINDING DOMAIN-CONTAINING PROTEIN"/>
    <property type="match status" value="1"/>
</dbReference>
<dbReference type="OrthoDB" id="60033at2759"/>
<reference evidence="8" key="2">
    <citation type="submission" date="2008-08" db="EMBL/GenBank/DDBJ databases">
        <authorList>
            <consortium name="Diatom Consortium"/>
            <person name="Grigoriev I."/>
            <person name="Grimwood J."/>
            <person name="Kuo A."/>
            <person name="Otillar R.P."/>
            <person name="Salamov A."/>
            <person name="Detter J.C."/>
            <person name="Lindquist E."/>
            <person name="Shapiro H."/>
            <person name="Lucas S."/>
            <person name="Glavina del Rio T."/>
            <person name="Pitluck S."/>
            <person name="Rokhsar D."/>
            <person name="Bowler C."/>
        </authorList>
    </citation>
    <scope>GENOME REANNOTATION</scope>
    <source>
        <strain evidence="8">CCAP 1055/1</strain>
    </source>
</reference>
<dbReference type="InterPro" id="IPR036388">
    <property type="entry name" value="WH-like_DNA-bd_sf"/>
</dbReference>
<dbReference type="HOGENOM" id="CLU_730512_0_0_1"/>
<dbReference type="GO" id="GO:0003700">
    <property type="term" value="F:DNA-binding transcription factor activity"/>
    <property type="evidence" value="ECO:0007669"/>
    <property type="project" value="InterPro"/>
</dbReference>
<dbReference type="PaxDb" id="2850-Phatr44750"/>
<feature type="compositionally biased region" description="Polar residues" evidence="5">
    <location>
        <begin position="329"/>
        <end position="350"/>
    </location>
</feature>
<feature type="domain" description="HSF-type DNA-binding" evidence="6">
    <location>
        <begin position="123"/>
        <end position="221"/>
    </location>
</feature>
<dbReference type="PRINTS" id="PR00056">
    <property type="entry name" value="HSFDOMAIN"/>
</dbReference>
<evidence type="ECO:0000313" key="7">
    <source>
        <dbReference type="EMBL" id="EEC49407.1"/>
    </source>
</evidence>
<comment type="subcellular location">
    <subcellularLocation>
        <location evidence="1">Nucleus</location>
    </subcellularLocation>
</comment>
<dbReference type="PANTHER" id="PTHR10015">
    <property type="entry name" value="HEAT SHOCK TRANSCRIPTION FACTOR"/>
    <property type="match status" value="1"/>
</dbReference>
<gene>
    <name evidence="7" type="ORF">PHATRDRAFT_44750</name>
</gene>
<dbReference type="STRING" id="556484.B7FVI1"/>
<accession>B7FVI1</accession>
<organism evidence="7 8">
    <name type="scientific">Phaeodactylum tricornutum (strain CCAP 1055/1)</name>
    <dbReference type="NCBI Taxonomy" id="556484"/>
    <lineage>
        <taxon>Eukaryota</taxon>
        <taxon>Sar</taxon>
        <taxon>Stramenopiles</taxon>
        <taxon>Ochrophyta</taxon>
        <taxon>Bacillariophyta</taxon>
        <taxon>Bacillariophyceae</taxon>
        <taxon>Bacillariophycidae</taxon>
        <taxon>Naviculales</taxon>
        <taxon>Phaeodactylaceae</taxon>
        <taxon>Phaeodactylum</taxon>
    </lineage>
</organism>
<comment type="similarity">
    <text evidence="4">Belongs to the HSF family.</text>
</comment>
<keyword evidence="3" id="KW-0539">Nucleus</keyword>
<dbReference type="GeneID" id="7199724"/>
<reference evidence="7 8" key="1">
    <citation type="journal article" date="2008" name="Nature">
        <title>The Phaeodactylum genome reveals the evolutionary history of diatom genomes.</title>
        <authorList>
            <person name="Bowler C."/>
            <person name="Allen A.E."/>
            <person name="Badger J.H."/>
            <person name="Grimwood J."/>
            <person name="Jabbari K."/>
            <person name="Kuo A."/>
            <person name="Maheswari U."/>
            <person name="Martens C."/>
            <person name="Maumus F."/>
            <person name="Otillar R.P."/>
            <person name="Rayko E."/>
            <person name="Salamov A."/>
            <person name="Vandepoele K."/>
            <person name="Beszteri B."/>
            <person name="Gruber A."/>
            <person name="Heijde M."/>
            <person name="Katinka M."/>
            <person name="Mock T."/>
            <person name="Valentin K."/>
            <person name="Verret F."/>
            <person name="Berges J.A."/>
            <person name="Brownlee C."/>
            <person name="Cadoret J.P."/>
            <person name="Chiovitti A."/>
            <person name="Choi C.J."/>
            <person name="Coesel S."/>
            <person name="De Martino A."/>
            <person name="Detter J.C."/>
            <person name="Durkin C."/>
            <person name="Falciatore A."/>
            <person name="Fournet J."/>
            <person name="Haruta M."/>
            <person name="Huysman M.J."/>
            <person name="Jenkins B.D."/>
            <person name="Jiroutova K."/>
            <person name="Jorgensen R.E."/>
            <person name="Joubert Y."/>
            <person name="Kaplan A."/>
            <person name="Kroger N."/>
            <person name="Kroth P.G."/>
            <person name="La Roche J."/>
            <person name="Lindquist E."/>
            <person name="Lommer M."/>
            <person name="Martin-Jezequel V."/>
            <person name="Lopez P.J."/>
            <person name="Lucas S."/>
            <person name="Mangogna M."/>
            <person name="McGinnis K."/>
            <person name="Medlin L.K."/>
            <person name="Montsant A."/>
            <person name="Oudot-Le Secq M.P."/>
            <person name="Napoli C."/>
            <person name="Obornik M."/>
            <person name="Parker M.S."/>
            <person name="Petit J.L."/>
            <person name="Porcel B.M."/>
            <person name="Poulsen N."/>
            <person name="Robison M."/>
            <person name="Rychlewski L."/>
            <person name="Rynearson T.A."/>
            <person name="Schmutz J."/>
            <person name="Shapiro H."/>
            <person name="Siaut M."/>
            <person name="Stanley M."/>
            <person name="Sussman M.R."/>
            <person name="Taylor A.R."/>
            <person name="Vardi A."/>
            <person name="von Dassow P."/>
            <person name="Vyverman W."/>
            <person name="Willis A."/>
            <person name="Wyrwicz L.S."/>
            <person name="Rokhsar D.S."/>
            <person name="Weissenbach J."/>
            <person name="Armbrust E.V."/>
            <person name="Green B.R."/>
            <person name="Van de Peer Y."/>
            <person name="Grigoriev I.V."/>
        </authorList>
    </citation>
    <scope>NUCLEOTIDE SEQUENCE [LARGE SCALE GENOMIC DNA]</scope>
    <source>
        <strain evidence="7 8">CCAP 1055/1</strain>
    </source>
</reference>
<proteinExistence type="inferred from homology"/>
<evidence type="ECO:0000256" key="5">
    <source>
        <dbReference type="SAM" id="MobiDB-lite"/>
    </source>
</evidence>
<protein>
    <recommendedName>
        <fullName evidence="6">HSF-type DNA-binding domain-containing protein</fullName>
    </recommendedName>
</protein>
<dbReference type="GO" id="GO:0043565">
    <property type="term" value="F:sequence-specific DNA binding"/>
    <property type="evidence" value="ECO:0007669"/>
    <property type="project" value="InterPro"/>
</dbReference>
<dbReference type="Pfam" id="PF00447">
    <property type="entry name" value="HSF_DNA-bind"/>
    <property type="match status" value="1"/>
</dbReference>
<dbReference type="EMBL" id="CM000608">
    <property type="protein sequence ID" value="EEC49407.1"/>
    <property type="molecule type" value="Genomic_DNA"/>
</dbReference>
<dbReference type="InterPro" id="IPR036390">
    <property type="entry name" value="WH_DNA-bd_sf"/>
</dbReference>
<dbReference type="Gene3D" id="1.10.10.10">
    <property type="entry name" value="Winged helix-like DNA-binding domain superfamily/Winged helix DNA-binding domain"/>
    <property type="match status" value="1"/>
</dbReference>
<dbReference type="RefSeq" id="XP_002178709.1">
    <property type="nucleotide sequence ID" value="XM_002178673.1"/>
</dbReference>
<sequence>MNAYSTLQVSSLQTWNVPQLNQSDGCGPTTIRYPNPVPSPHSSTAVASVTIPASDAAPYAISPETSPRDLTLRHNEIPNLDDIPDIAKEALRITKESLGSECQLLHQDTTNTRKLPTIATGSRLNKFVRRLHDMLKQEQASGVVEWRKGLLVLHSTNSFAKQILPQYFNTRNFKTFRRQLNYYGFVHVRSFTTAGSATTALWVNQHLAENGSDDISSVLRLKRVEPCDAAKTAESRRERKELAIHTVEEDLGVSARTLQVEQIRSMALRGSREQVQAEILRGLERTPAIIVNAATTESALKVVKQVTKSVKPPVPREIHCTSMAVGGDLQQSRDSSSNQGSTESISSYGSGVNHDDPTQISLDEDSGAANLLLFLSKSS</sequence>
<dbReference type="AlphaFoldDB" id="B7FVI1"/>
<keyword evidence="8" id="KW-1185">Reference proteome</keyword>
<dbReference type="InParanoid" id="B7FVI1"/>
<dbReference type="eggNOG" id="ENOG502SQ1Z">
    <property type="taxonomic scope" value="Eukaryota"/>
</dbReference>